<evidence type="ECO:0000259" key="5">
    <source>
        <dbReference type="PROSITE" id="PS50880"/>
    </source>
</evidence>
<dbReference type="PROSITE" id="PS50880">
    <property type="entry name" value="TOPRIM"/>
    <property type="match status" value="1"/>
</dbReference>
<dbReference type="InterPro" id="IPR013759">
    <property type="entry name" value="Topo_IIA_B_C"/>
</dbReference>
<reference evidence="6 7" key="1">
    <citation type="submission" date="2019-02" db="EMBL/GenBank/DDBJ databases">
        <title>Deep-cultivation of Planctomycetes and their phenomic and genomic characterization uncovers novel biology.</title>
        <authorList>
            <person name="Wiegand S."/>
            <person name="Jogler M."/>
            <person name="Boedeker C."/>
            <person name="Pinto D."/>
            <person name="Vollmers J."/>
            <person name="Rivas-Marin E."/>
            <person name="Kohn T."/>
            <person name="Peeters S.H."/>
            <person name="Heuer A."/>
            <person name="Rast P."/>
            <person name="Oberbeckmann S."/>
            <person name="Bunk B."/>
            <person name="Jeske O."/>
            <person name="Meyerdierks A."/>
            <person name="Storesund J.E."/>
            <person name="Kallscheuer N."/>
            <person name="Luecker S."/>
            <person name="Lage O.M."/>
            <person name="Pohl T."/>
            <person name="Merkel B.J."/>
            <person name="Hornburger P."/>
            <person name="Mueller R.-W."/>
            <person name="Bruemmer F."/>
            <person name="Labrenz M."/>
            <person name="Spormann A.M."/>
            <person name="Op Den Camp H."/>
            <person name="Overmann J."/>
            <person name="Amann R."/>
            <person name="Jetten M.S.M."/>
            <person name="Mascher T."/>
            <person name="Medema M.H."/>
            <person name="Devos D.P."/>
            <person name="Kaster A.-K."/>
            <person name="Ovreas L."/>
            <person name="Rohde M."/>
            <person name="Galperin M.Y."/>
            <person name="Jogler C."/>
        </authorList>
    </citation>
    <scope>NUCLEOTIDE SEQUENCE [LARGE SCALE GENOMIC DNA]</scope>
    <source>
        <strain evidence="6 7">Q31b</strain>
    </source>
</reference>
<dbReference type="Pfam" id="PF01751">
    <property type="entry name" value="Toprim"/>
    <property type="match status" value="1"/>
</dbReference>
<dbReference type="EC" id="5.6.2.2" evidence="2"/>
<comment type="caution">
    <text evidence="6">The sequence shown here is derived from an EMBL/GenBank/DDBJ whole genome shotgun (WGS) entry which is preliminary data.</text>
</comment>
<dbReference type="Gene3D" id="3.40.50.670">
    <property type="match status" value="1"/>
</dbReference>
<dbReference type="PANTHER" id="PTHR45866:SF2">
    <property type="entry name" value="DNA TOPOISOMERASE (ATP-HYDROLYZING)"/>
    <property type="match status" value="1"/>
</dbReference>
<proteinExistence type="predicted"/>
<sequence>MFRSTPIKLHDCQVHGVGTGAELFVVEGDSASLSVARARDPRFQAVLPMQGKPLNAIKASPRAVANNEWFSAFAEAVGSGMGEYFHLQSIRYDNVILLFDPDADGIHCGALMMMFLHRFMRPLLESGRVSIVRAPMFEITANAYSDSLFAFGEEHYRKLREHLESQRIEGLKVNRFRGLASLNQSLLTRTCIAPETRSATPLDTSDAESAINLFCQ</sequence>
<evidence type="ECO:0000313" key="7">
    <source>
        <dbReference type="Proteomes" id="UP000315471"/>
    </source>
</evidence>
<dbReference type="GO" id="GO:0003918">
    <property type="term" value="F:DNA topoisomerase type II (double strand cut, ATP-hydrolyzing) activity"/>
    <property type="evidence" value="ECO:0007669"/>
    <property type="project" value="UniProtKB-EC"/>
</dbReference>
<dbReference type="PANTHER" id="PTHR45866">
    <property type="entry name" value="DNA GYRASE/TOPOISOMERASE SUBUNIT B"/>
    <property type="match status" value="1"/>
</dbReference>
<name>A0A5C6EC64_9BACT</name>
<keyword evidence="4 6" id="KW-0413">Isomerase</keyword>
<dbReference type="PRINTS" id="PR00418">
    <property type="entry name" value="TPI2FAMILY"/>
</dbReference>
<evidence type="ECO:0000256" key="4">
    <source>
        <dbReference type="ARBA" id="ARBA00023235"/>
    </source>
</evidence>
<dbReference type="AlphaFoldDB" id="A0A5C6EC64"/>
<evidence type="ECO:0000256" key="3">
    <source>
        <dbReference type="ARBA" id="ARBA00023029"/>
    </source>
</evidence>
<organism evidence="6 7">
    <name type="scientific">Novipirellula aureliae</name>
    <dbReference type="NCBI Taxonomy" id="2527966"/>
    <lineage>
        <taxon>Bacteria</taxon>
        <taxon>Pseudomonadati</taxon>
        <taxon>Planctomycetota</taxon>
        <taxon>Planctomycetia</taxon>
        <taxon>Pirellulales</taxon>
        <taxon>Pirellulaceae</taxon>
        <taxon>Novipirellula</taxon>
    </lineage>
</organism>
<evidence type="ECO:0000313" key="6">
    <source>
        <dbReference type="EMBL" id="TWU45361.1"/>
    </source>
</evidence>
<dbReference type="Proteomes" id="UP000315471">
    <property type="component" value="Unassembled WGS sequence"/>
</dbReference>
<comment type="catalytic activity">
    <reaction evidence="1">
        <text>ATP-dependent breakage, passage and rejoining of double-stranded DNA.</text>
        <dbReference type="EC" id="5.6.2.2"/>
    </reaction>
</comment>
<protein>
    <recommendedName>
        <fullName evidence="2">DNA topoisomerase (ATP-hydrolyzing)</fullName>
        <ecNumber evidence="2">5.6.2.2</ecNumber>
    </recommendedName>
</protein>
<dbReference type="InterPro" id="IPR013760">
    <property type="entry name" value="Topo_IIA-like_dom_sf"/>
</dbReference>
<dbReference type="EMBL" id="SJPY01000001">
    <property type="protein sequence ID" value="TWU45361.1"/>
    <property type="molecule type" value="Genomic_DNA"/>
</dbReference>
<accession>A0A5C6EC64</accession>
<evidence type="ECO:0000256" key="2">
    <source>
        <dbReference type="ARBA" id="ARBA00012895"/>
    </source>
</evidence>
<dbReference type="GO" id="GO:0003677">
    <property type="term" value="F:DNA binding"/>
    <property type="evidence" value="ECO:0007669"/>
    <property type="project" value="InterPro"/>
</dbReference>
<keyword evidence="3" id="KW-0799">Topoisomerase</keyword>
<dbReference type="SUPFAM" id="SSF56719">
    <property type="entry name" value="Type II DNA topoisomerase"/>
    <property type="match status" value="1"/>
</dbReference>
<dbReference type="GO" id="GO:0005524">
    <property type="term" value="F:ATP binding"/>
    <property type="evidence" value="ECO:0007669"/>
    <property type="project" value="InterPro"/>
</dbReference>
<dbReference type="OrthoDB" id="6020049at2"/>
<gene>
    <name evidence="6" type="primary">gyrBR</name>
    <name evidence="6" type="ORF">Q31b_05330</name>
</gene>
<dbReference type="RefSeq" id="WP_146598079.1">
    <property type="nucleotide sequence ID" value="NZ_SJPY01000001.1"/>
</dbReference>
<dbReference type="GO" id="GO:0006265">
    <property type="term" value="P:DNA topological change"/>
    <property type="evidence" value="ECO:0007669"/>
    <property type="project" value="InterPro"/>
</dbReference>
<feature type="domain" description="Toprim" evidence="5">
    <location>
        <begin position="21"/>
        <end position="135"/>
    </location>
</feature>
<dbReference type="InterPro" id="IPR006171">
    <property type="entry name" value="TOPRIM_dom"/>
</dbReference>
<keyword evidence="7" id="KW-1185">Reference proteome</keyword>
<evidence type="ECO:0000256" key="1">
    <source>
        <dbReference type="ARBA" id="ARBA00000185"/>
    </source>
</evidence>